<dbReference type="Pfam" id="PF13450">
    <property type="entry name" value="NAD_binding_8"/>
    <property type="match status" value="1"/>
</dbReference>
<dbReference type="EMBL" id="JACCFP010000001">
    <property type="protein sequence ID" value="NYJ03162.1"/>
    <property type="molecule type" value="Genomic_DNA"/>
</dbReference>
<evidence type="ECO:0000313" key="1">
    <source>
        <dbReference type="EMBL" id="NYJ03162.1"/>
    </source>
</evidence>
<dbReference type="SUPFAM" id="SSF51905">
    <property type="entry name" value="FAD/NAD(P)-binding domain"/>
    <property type="match status" value="1"/>
</dbReference>
<name>A0A853C934_9ACTN</name>
<evidence type="ECO:0008006" key="3">
    <source>
        <dbReference type="Google" id="ProtNLM"/>
    </source>
</evidence>
<dbReference type="AlphaFoldDB" id="A0A853C934"/>
<dbReference type="Proteomes" id="UP000530424">
    <property type="component" value="Unassembled WGS sequence"/>
</dbReference>
<dbReference type="CDD" id="cd01983">
    <property type="entry name" value="SIMIBI"/>
    <property type="match status" value="1"/>
</dbReference>
<accession>A0A853C934</accession>
<comment type="caution">
    <text evidence="1">The sequence shown here is derived from an EMBL/GenBank/DDBJ whole genome shotgun (WGS) entry which is preliminary data.</text>
</comment>
<protein>
    <recommendedName>
        <fullName evidence="3">NAD(P)/FAD-dependent oxidoreductase</fullName>
    </recommendedName>
</protein>
<dbReference type="InterPro" id="IPR036188">
    <property type="entry name" value="FAD/NAD-bd_sf"/>
</dbReference>
<keyword evidence="2" id="KW-1185">Reference proteome</keyword>
<evidence type="ECO:0000313" key="2">
    <source>
        <dbReference type="Proteomes" id="UP000530424"/>
    </source>
</evidence>
<sequence length="491" mass="53929">MDEPETTYDVCILGAGISGLNAAFVASEYLPRTGRILLLDRHDGPGGMWNDAYPYVRLHQPHPVFTAGNIPWTLGREPSYLPTRDEVLTHLRHCYDVIASRIDVDARWGWDFLSHEEDASGVTVVARGPDGTSHRFRADRFIHAVGFDVEVIDPLPLTSRQVRSVAPQHLEVEGPLGVGDDAPVWIIGSGKTAIDTAHTIITRQPGREVGLVTGSGTYFFNRDLVYVEGARRWFGGTRPNLMFTRIANRFDGTNVDEVVGVCRDEYGVTPLDSAAHNAFGILSAAEADTVRAGLSHVVGDHLVDVVDRDARPEMVLRSGERRPVPAGSWVVNCTGYLNPRDVDHEPYTSASGRVLSINSSSMTLGFSSVAGYYMTHLMFLGKLADAPLYALDFHASRTRTPSAAPPIVSALILHNLSLVIERVPTKVLQDCGLDFDRWYPAPRRLAGQLRFLATHKRDRARYRAALDAYSARTGVRCGPLAPVRTARTTAP</sequence>
<organism evidence="1 2">
    <name type="scientific">Nocardioides thalensis</name>
    <dbReference type="NCBI Taxonomy" id="1914755"/>
    <lineage>
        <taxon>Bacteria</taxon>
        <taxon>Bacillati</taxon>
        <taxon>Actinomycetota</taxon>
        <taxon>Actinomycetes</taxon>
        <taxon>Propionibacteriales</taxon>
        <taxon>Nocardioidaceae</taxon>
        <taxon>Nocardioides</taxon>
    </lineage>
</organism>
<dbReference type="Gene3D" id="3.50.50.60">
    <property type="entry name" value="FAD/NAD(P)-binding domain"/>
    <property type="match status" value="1"/>
</dbReference>
<dbReference type="RefSeq" id="WP_218910321.1">
    <property type="nucleotide sequence ID" value="NZ_JACCFP010000001.1"/>
</dbReference>
<proteinExistence type="predicted"/>
<reference evidence="1 2" key="1">
    <citation type="submission" date="2020-07" db="EMBL/GenBank/DDBJ databases">
        <title>Sequencing the genomes of 1000 actinobacteria strains.</title>
        <authorList>
            <person name="Klenk H.-P."/>
        </authorList>
    </citation>
    <scope>NUCLEOTIDE SEQUENCE [LARGE SCALE GENOMIC DNA]</scope>
    <source>
        <strain evidence="1 2">DSM 103833</strain>
    </source>
</reference>
<gene>
    <name evidence="1" type="ORF">HNR19_003860</name>
</gene>